<evidence type="ECO:0000256" key="1">
    <source>
        <dbReference type="SAM" id="MobiDB-lite"/>
    </source>
</evidence>
<dbReference type="PANTHER" id="PTHR28586:SF1">
    <property type="entry name" value="PROTEIN PAXX"/>
    <property type="match status" value="1"/>
</dbReference>
<keyword evidence="3" id="KW-1185">Reference proteome</keyword>
<feature type="region of interest" description="Disordered" evidence="1">
    <location>
        <begin position="141"/>
        <end position="204"/>
    </location>
</feature>
<dbReference type="Proteomes" id="UP001591681">
    <property type="component" value="Unassembled WGS sequence"/>
</dbReference>
<gene>
    <name evidence="2" type="ORF">ACEWY4_012431</name>
</gene>
<reference evidence="2 3" key="1">
    <citation type="submission" date="2024-09" db="EMBL/GenBank/DDBJ databases">
        <title>A chromosome-level genome assembly of Gray's grenadier anchovy, Coilia grayii.</title>
        <authorList>
            <person name="Fu Z."/>
        </authorList>
    </citation>
    <scope>NUCLEOTIDE SEQUENCE [LARGE SCALE GENOMIC DNA]</scope>
    <source>
        <strain evidence="2">G4</strain>
        <tissue evidence="2">Muscle</tissue>
    </source>
</reference>
<dbReference type="AlphaFoldDB" id="A0ABD1K0I4"/>
<dbReference type="EMBL" id="JBHFQA010000010">
    <property type="protein sequence ID" value="KAL2092633.1"/>
    <property type="molecule type" value="Genomic_DNA"/>
</dbReference>
<proteinExistence type="predicted"/>
<dbReference type="InterPro" id="IPR054134">
    <property type="entry name" value="PAXX_N"/>
</dbReference>
<protein>
    <recommendedName>
        <fullName evidence="4">Protein PAXX</fullName>
    </recommendedName>
</protein>
<organism evidence="2 3">
    <name type="scientific">Coilia grayii</name>
    <name type="common">Gray's grenadier anchovy</name>
    <dbReference type="NCBI Taxonomy" id="363190"/>
    <lineage>
        <taxon>Eukaryota</taxon>
        <taxon>Metazoa</taxon>
        <taxon>Chordata</taxon>
        <taxon>Craniata</taxon>
        <taxon>Vertebrata</taxon>
        <taxon>Euteleostomi</taxon>
        <taxon>Actinopterygii</taxon>
        <taxon>Neopterygii</taxon>
        <taxon>Teleostei</taxon>
        <taxon>Clupei</taxon>
        <taxon>Clupeiformes</taxon>
        <taxon>Clupeoidei</taxon>
        <taxon>Engraulidae</taxon>
        <taxon>Coilinae</taxon>
        <taxon>Coilia</taxon>
    </lineage>
</organism>
<sequence>MDQSGSFTKQLFFTVSDKTDGSKYLCYTHDCSGTLNIGVTDAEDVWRTRITDEIKTQLLKHYSLKSIEDCIVKLRSSCGTGNASVSVEVDQVVLHLGPSPKDMAVTLSKLPDDDGKEELKQLLFRMADSLSHCQASEGAKTLYSPGKNFHKRSNEFEPRRQPQRSNGLSTGSRKRLPGDSLINPGTRSKKPATGVAFDDDADDI</sequence>
<dbReference type="InterPro" id="IPR027873">
    <property type="entry name" value="PAXX"/>
</dbReference>
<evidence type="ECO:0000313" key="2">
    <source>
        <dbReference type="EMBL" id="KAL2092633.1"/>
    </source>
</evidence>
<accession>A0ABD1K0I4</accession>
<comment type="caution">
    <text evidence="2">The sequence shown here is derived from an EMBL/GenBank/DDBJ whole genome shotgun (WGS) entry which is preliminary data.</text>
</comment>
<dbReference type="PANTHER" id="PTHR28586">
    <property type="entry name" value="PROTEIN PAXX"/>
    <property type="match status" value="1"/>
</dbReference>
<dbReference type="CDD" id="cd22286">
    <property type="entry name" value="HD_PAXX_N"/>
    <property type="match status" value="1"/>
</dbReference>
<evidence type="ECO:0000313" key="3">
    <source>
        <dbReference type="Proteomes" id="UP001591681"/>
    </source>
</evidence>
<evidence type="ECO:0008006" key="4">
    <source>
        <dbReference type="Google" id="ProtNLM"/>
    </source>
</evidence>
<name>A0ABD1K0I4_9TELE</name>
<dbReference type="Pfam" id="PF15384">
    <property type="entry name" value="PAXX"/>
    <property type="match status" value="1"/>
</dbReference>